<proteinExistence type="predicted"/>
<organism evidence="3 5">
    <name type="scientific">Aquisalinus luteolus</name>
    <dbReference type="NCBI Taxonomy" id="1566827"/>
    <lineage>
        <taxon>Bacteria</taxon>
        <taxon>Pseudomonadati</taxon>
        <taxon>Pseudomonadota</taxon>
        <taxon>Alphaproteobacteria</taxon>
        <taxon>Parvularculales</taxon>
        <taxon>Parvularculaceae</taxon>
        <taxon>Aquisalinus</taxon>
    </lineage>
</organism>
<evidence type="ECO:0000259" key="2">
    <source>
        <dbReference type="Pfam" id="PF07811"/>
    </source>
</evidence>
<keyword evidence="1" id="KW-0472">Membrane</keyword>
<feature type="domain" description="TadE-like" evidence="2">
    <location>
        <begin position="19"/>
        <end position="61"/>
    </location>
</feature>
<dbReference type="RefSeq" id="WP_155136264.1">
    <property type="nucleotide sequence ID" value="NZ_BMGZ01000001.1"/>
</dbReference>
<dbReference type="Proteomes" id="UP000621856">
    <property type="component" value="Unassembled WGS sequence"/>
</dbReference>
<protein>
    <submittedName>
        <fullName evidence="4">Pilus assembly protein</fullName>
    </submittedName>
</protein>
<gene>
    <name evidence="4" type="ORF">FF098_001320</name>
    <name evidence="3" type="ORF">GCM10011355_02670</name>
</gene>
<keyword evidence="1" id="KW-1133">Transmembrane helix</keyword>
<dbReference type="EMBL" id="VCJR02000001">
    <property type="protein sequence ID" value="NHK26543.1"/>
    <property type="molecule type" value="Genomic_DNA"/>
</dbReference>
<dbReference type="EMBL" id="BMGZ01000001">
    <property type="protein sequence ID" value="GGH92658.1"/>
    <property type="molecule type" value="Genomic_DNA"/>
</dbReference>
<reference evidence="3" key="3">
    <citation type="submission" date="2020-09" db="EMBL/GenBank/DDBJ databases">
        <authorList>
            <person name="Sun Q."/>
            <person name="Zhou Y."/>
        </authorList>
    </citation>
    <scope>NUCLEOTIDE SEQUENCE</scope>
    <source>
        <strain evidence="3">CGMCC 1.14984</strain>
    </source>
</reference>
<name>A0A8J3A1A6_9PROT</name>
<sequence length="147" mass="15419">MGMHPGRARHVSFRNDENGVAAVEFAIIANVFILLLTGLCGFGIYLSASHSMQQLAAEAARSAVGGIDQAEQEGLARTHIAAKANDHPFLKAEHIATTVTHPDSSVITITVSYDTSHLPVLNMLTGLSLPQGTMTATSSVRVGSIAP</sequence>
<evidence type="ECO:0000313" key="5">
    <source>
        <dbReference type="Proteomes" id="UP000621856"/>
    </source>
</evidence>
<evidence type="ECO:0000313" key="4">
    <source>
        <dbReference type="EMBL" id="NHK26543.1"/>
    </source>
</evidence>
<reference evidence="4 6" key="2">
    <citation type="submission" date="2020-02" db="EMBL/GenBank/DDBJ databases">
        <title>Genome sequence of Parvularcula flava strain NH6-79.</title>
        <authorList>
            <person name="Abdul Karim M.H."/>
            <person name="Lam M.Q."/>
            <person name="Chen S.J."/>
            <person name="Yahya A."/>
            <person name="Shahir S."/>
            <person name="Shamsir M.S."/>
            <person name="Chong C.S."/>
        </authorList>
    </citation>
    <scope>NUCLEOTIDE SEQUENCE [LARGE SCALE GENOMIC DNA]</scope>
    <source>
        <strain evidence="4 6">NH6-79</strain>
    </source>
</reference>
<keyword evidence="1" id="KW-0812">Transmembrane</keyword>
<dbReference type="Pfam" id="PF07811">
    <property type="entry name" value="TadE"/>
    <property type="match status" value="1"/>
</dbReference>
<comment type="caution">
    <text evidence="3">The sequence shown here is derived from an EMBL/GenBank/DDBJ whole genome shotgun (WGS) entry which is preliminary data.</text>
</comment>
<dbReference type="Proteomes" id="UP000818603">
    <property type="component" value="Unassembled WGS sequence"/>
</dbReference>
<evidence type="ECO:0000256" key="1">
    <source>
        <dbReference type="SAM" id="Phobius"/>
    </source>
</evidence>
<accession>A0A8J3A1A6</accession>
<dbReference type="AlphaFoldDB" id="A0A8J3A1A6"/>
<evidence type="ECO:0000313" key="3">
    <source>
        <dbReference type="EMBL" id="GGH92658.1"/>
    </source>
</evidence>
<evidence type="ECO:0000313" key="6">
    <source>
        <dbReference type="Proteomes" id="UP000818603"/>
    </source>
</evidence>
<keyword evidence="6" id="KW-1185">Reference proteome</keyword>
<reference evidence="3" key="1">
    <citation type="journal article" date="2014" name="Int. J. Syst. Evol. Microbiol.">
        <title>Complete genome sequence of Corynebacterium casei LMG S-19264T (=DSM 44701T), isolated from a smear-ripened cheese.</title>
        <authorList>
            <consortium name="US DOE Joint Genome Institute (JGI-PGF)"/>
            <person name="Walter F."/>
            <person name="Albersmeier A."/>
            <person name="Kalinowski J."/>
            <person name="Ruckert C."/>
        </authorList>
    </citation>
    <scope>NUCLEOTIDE SEQUENCE</scope>
    <source>
        <strain evidence="3">CGMCC 1.14984</strain>
    </source>
</reference>
<feature type="transmembrane region" description="Helical" evidence="1">
    <location>
        <begin position="20"/>
        <end position="46"/>
    </location>
</feature>
<dbReference type="InterPro" id="IPR012495">
    <property type="entry name" value="TadE-like_dom"/>
</dbReference>